<comment type="caution">
    <text evidence="1">The sequence shown here is derived from an EMBL/GenBank/DDBJ whole genome shotgun (WGS) entry which is preliminary data.</text>
</comment>
<dbReference type="EMBL" id="JACHJV010000001">
    <property type="protein sequence ID" value="MBB4921258.1"/>
    <property type="molecule type" value="Genomic_DNA"/>
</dbReference>
<keyword evidence="2" id="KW-1185">Reference proteome</keyword>
<dbReference type="Proteomes" id="UP000540506">
    <property type="component" value="Unassembled WGS sequence"/>
</dbReference>
<name>A0A7W7QWW3_KITKI</name>
<accession>A0A7W7QWW3</accession>
<evidence type="ECO:0000313" key="2">
    <source>
        <dbReference type="Proteomes" id="UP000540506"/>
    </source>
</evidence>
<dbReference type="AlphaFoldDB" id="A0A7W7QWW3"/>
<proteinExistence type="predicted"/>
<protein>
    <submittedName>
        <fullName evidence="1">Uncharacterized protein</fullName>
    </submittedName>
</protein>
<sequence length="140" mass="14450">MTPDDTLRALAALEAAWRQDGRALEALAQCGPGEAPLPVLVADYGDLVLDSMLSLACGIHGGMDEAEFDAAMERKEADVTVRMCAALGRTLKTWAANAPDSASGDVARAVVDAVHTFTAAGEEDVLRLLAALRAGVLGGS</sequence>
<reference evidence="1 2" key="1">
    <citation type="submission" date="2020-08" db="EMBL/GenBank/DDBJ databases">
        <title>Sequencing the genomes of 1000 actinobacteria strains.</title>
        <authorList>
            <person name="Klenk H.-P."/>
        </authorList>
    </citation>
    <scope>NUCLEOTIDE SEQUENCE [LARGE SCALE GENOMIC DNA]</scope>
    <source>
        <strain evidence="1 2">DSM 41654</strain>
    </source>
</reference>
<dbReference type="RefSeq" id="WP_184933621.1">
    <property type="nucleotide sequence ID" value="NZ_JACHJV010000001.1"/>
</dbReference>
<organism evidence="1 2">
    <name type="scientific">Kitasatospora kifunensis</name>
    <name type="common">Streptomyces kifunensis</name>
    <dbReference type="NCBI Taxonomy" id="58351"/>
    <lineage>
        <taxon>Bacteria</taxon>
        <taxon>Bacillati</taxon>
        <taxon>Actinomycetota</taxon>
        <taxon>Actinomycetes</taxon>
        <taxon>Kitasatosporales</taxon>
        <taxon>Streptomycetaceae</taxon>
        <taxon>Kitasatospora</taxon>
    </lineage>
</organism>
<evidence type="ECO:0000313" key="1">
    <source>
        <dbReference type="EMBL" id="MBB4921258.1"/>
    </source>
</evidence>
<gene>
    <name evidence="1" type="ORF">FHR34_000251</name>
</gene>